<keyword evidence="2" id="KW-1185">Reference proteome</keyword>
<sequence>MPDTADPIQQHLGDFDDRDPGACAEVFEDAAGVLNENPTRYGATVHLPDHGRLIMTGDLHDNALNFARIIKYSALDRQSDTHLILHEVIHGPNLVNGRDLSIRMLARVARLVTRYPGRVHVLQSNHELAQLLGDSVSKSGTDLTEAFELGAEMIYGGQAGEVLEAARSYLRSLLLAVKAPNGLFAAHSLPWPRRLDTFDPDVIKRVPSEDDLSSGGSAHLLVWGRRHDDALADRLAACWDARVFLLGHQKAEMGWYREGRRILVLASDHAHGVCLPIDLAEPADVDLYEQQIMPLNAISV</sequence>
<dbReference type="OrthoDB" id="272116at2"/>
<dbReference type="AlphaFoldDB" id="A0A518BZX0"/>
<dbReference type="InterPro" id="IPR029052">
    <property type="entry name" value="Metallo-depent_PP-like"/>
</dbReference>
<dbReference type="Proteomes" id="UP000320386">
    <property type="component" value="Chromosome"/>
</dbReference>
<protein>
    <recommendedName>
        <fullName evidence="3">Calcineurin-like phosphoesterase domain-containing protein</fullName>
    </recommendedName>
</protein>
<evidence type="ECO:0000313" key="1">
    <source>
        <dbReference type="EMBL" id="QDU72520.1"/>
    </source>
</evidence>
<reference evidence="1 2" key="1">
    <citation type="submission" date="2019-02" db="EMBL/GenBank/DDBJ databases">
        <title>Deep-cultivation of Planctomycetes and their phenomic and genomic characterization uncovers novel biology.</title>
        <authorList>
            <person name="Wiegand S."/>
            <person name="Jogler M."/>
            <person name="Boedeker C."/>
            <person name="Pinto D."/>
            <person name="Vollmers J."/>
            <person name="Rivas-Marin E."/>
            <person name="Kohn T."/>
            <person name="Peeters S.H."/>
            <person name="Heuer A."/>
            <person name="Rast P."/>
            <person name="Oberbeckmann S."/>
            <person name="Bunk B."/>
            <person name="Jeske O."/>
            <person name="Meyerdierks A."/>
            <person name="Storesund J.E."/>
            <person name="Kallscheuer N."/>
            <person name="Luecker S."/>
            <person name="Lage O.M."/>
            <person name="Pohl T."/>
            <person name="Merkel B.J."/>
            <person name="Hornburger P."/>
            <person name="Mueller R.-W."/>
            <person name="Bruemmer F."/>
            <person name="Labrenz M."/>
            <person name="Spormann A.M."/>
            <person name="Op den Camp H."/>
            <person name="Overmann J."/>
            <person name="Amann R."/>
            <person name="Jetten M.S.M."/>
            <person name="Mascher T."/>
            <person name="Medema M.H."/>
            <person name="Devos D.P."/>
            <person name="Kaster A.-K."/>
            <person name="Ovreas L."/>
            <person name="Rohde M."/>
            <person name="Galperin M.Y."/>
            <person name="Jogler C."/>
        </authorList>
    </citation>
    <scope>NUCLEOTIDE SEQUENCE [LARGE SCALE GENOMIC DNA]</scope>
    <source>
        <strain evidence="1 2">Pan265</strain>
    </source>
</reference>
<dbReference type="SUPFAM" id="SSF56300">
    <property type="entry name" value="Metallo-dependent phosphatases"/>
    <property type="match status" value="1"/>
</dbReference>
<dbReference type="KEGG" id="mcad:Pan265_23890"/>
<organism evidence="1 2">
    <name type="scientific">Mucisphaera calidilacus</name>
    <dbReference type="NCBI Taxonomy" id="2527982"/>
    <lineage>
        <taxon>Bacteria</taxon>
        <taxon>Pseudomonadati</taxon>
        <taxon>Planctomycetota</taxon>
        <taxon>Phycisphaerae</taxon>
        <taxon>Phycisphaerales</taxon>
        <taxon>Phycisphaeraceae</taxon>
        <taxon>Mucisphaera</taxon>
    </lineage>
</organism>
<dbReference type="Gene3D" id="3.60.21.10">
    <property type="match status" value="1"/>
</dbReference>
<gene>
    <name evidence="1" type="ORF">Pan265_23890</name>
</gene>
<dbReference type="EMBL" id="CP036280">
    <property type="protein sequence ID" value="QDU72520.1"/>
    <property type="molecule type" value="Genomic_DNA"/>
</dbReference>
<accession>A0A518BZX0</accession>
<evidence type="ECO:0008006" key="3">
    <source>
        <dbReference type="Google" id="ProtNLM"/>
    </source>
</evidence>
<name>A0A518BZX0_9BACT</name>
<dbReference type="RefSeq" id="WP_145446696.1">
    <property type="nucleotide sequence ID" value="NZ_CP036280.1"/>
</dbReference>
<proteinExistence type="predicted"/>
<evidence type="ECO:0000313" key="2">
    <source>
        <dbReference type="Proteomes" id="UP000320386"/>
    </source>
</evidence>